<dbReference type="Gene3D" id="3.40.190.10">
    <property type="entry name" value="Periplasmic binding protein-like II"/>
    <property type="match status" value="2"/>
</dbReference>
<dbReference type="SUPFAM" id="SSF53850">
    <property type="entry name" value="Periplasmic binding protein-like II"/>
    <property type="match status" value="1"/>
</dbReference>
<gene>
    <name evidence="8" type="ORF">GCM10022377_07240</name>
</gene>
<evidence type="ECO:0000313" key="8">
    <source>
        <dbReference type="EMBL" id="GAA3696886.1"/>
    </source>
</evidence>
<dbReference type="EMBL" id="BAABCJ010000001">
    <property type="protein sequence ID" value="GAA3696886.1"/>
    <property type="molecule type" value="Genomic_DNA"/>
</dbReference>
<organism evidence="8 9">
    <name type="scientific">Zhihengliuella alba</name>
    <dbReference type="NCBI Taxonomy" id="547018"/>
    <lineage>
        <taxon>Bacteria</taxon>
        <taxon>Bacillati</taxon>
        <taxon>Actinomycetota</taxon>
        <taxon>Actinomycetes</taxon>
        <taxon>Micrococcales</taxon>
        <taxon>Micrococcaceae</taxon>
        <taxon>Zhihengliuella</taxon>
    </lineage>
</organism>
<dbReference type="InterPro" id="IPR004872">
    <property type="entry name" value="Lipoprotein_NlpA"/>
</dbReference>
<evidence type="ECO:0000256" key="5">
    <source>
        <dbReference type="ARBA" id="ARBA00023139"/>
    </source>
</evidence>
<evidence type="ECO:0000256" key="7">
    <source>
        <dbReference type="SAM" id="SignalP"/>
    </source>
</evidence>
<dbReference type="PROSITE" id="PS51257">
    <property type="entry name" value="PROKAR_LIPOPROTEIN"/>
    <property type="match status" value="1"/>
</dbReference>
<keyword evidence="6" id="KW-0449">Lipoprotein</keyword>
<dbReference type="RefSeq" id="WP_344880091.1">
    <property type="nucleotide sequence ID" value="NZ_BAABCJ010000001.1"/>
</dbReference>
<evidence type="ECO:0000256" key="2">
    <source>
        <dbReference type="ARBA" id="ARBA00008973"/>
    </source>
</evidence>
<dbReference type="PANTHER" id="PTHR30429">
    <property type="entry name" value="D-METHIONINE-BINDING LIPOPROTEIN METQ"/>
    <property type="match status" value="1"/>
</dbReference>
<comment type="subcellular location">
    <subcellularLocation>
        <location evidence="1">Membrane</location>
        <topology evidence="1">Lipid-anchor</topology>
    </subcellularLocation>
</comment>
<dbReference type="Pfam" id="PF03180">
    <property type="entry name" value="Lipoprotein_9"/>
    <property type="match status" value="1"/>
</dbReference>
<evidence type="ECO:0000256" key="4">
    <source>
        <dbReference type="ARBA" id="ARBA00023136"/>
    </source>
</evidence>
<evidence type="ECO:0000256" key="3">
    <source>
        <dbReference type="ARBA" id="ARBA00022729"/>
    </source>
</evidence>
<accession>A0ABP7CVC6</accession>
<evidence type="ECO:0000256" key="1">
    <source>
        <dbReference type="ARBA" id="ARBA00004635"/>
    </source>
</evidence>
<dbReference type="Proteomes" id="UP001501536">
    <property type="component" value="Unassembled WGS sequence"/>
</dbReference>
<sequence length="277" mass="30146">MRHKLSLAATGAVALLALTACGGSSTPSAETPNPEDPVVVTVGAMPVPHAKILEYVDQNLAPEAGIDIEVQEFDDYQTPNIALAEGSIDVNYYQHLPWFEDQVATKGYEFEHGAGIHIEPYAAFSQHGSVEEIPDGGMVAITNDPSNQLRALKLLEKGGLLENIEDDTTALSLTEEQNPKGLEFEENQPEVLVQQVQDPQVDVAIVNGNYILEAGMSTEDALLVEDVTAKNPYANFLAWRAGESTPAIEKLEELMQSDEVKQFIEESWPNGDVMPTE</sequence>
<keyword evidence="9" id="KW-1185">Reference proteome</keyword>
<keyword evidence="3 7" id="KW-0732">Signal</keyword>
<dbReference type="PANTHER" id="PTHR30429:SF0">
    <property type="entry name" value="METHIONINE-BINDING LIPOPROTEIN METQ"/>
    <property type="match status" value="1"/>
</dbReference>
<name>A0ABP7CVC6_9MICC</name>
<feature type="signal peptide" evidence="7">
    <location>
        <begin position="1"/>
        <end position="29"/>
    </location>
</feature>
<keyword evidence="5" id="KW-0564">Palmitate</keyword>
<evidence type="ECO:0000313" key="9">
    <source>
        <dbReference type="Proteomes" id="UP001501536"/>
    </source>
</evidence>
<proteinExistence type="inferred from homology"/>
<reference evidence="9" key="1">
    <citation type="journal article" date="2019" name="Int. J. Syst. Evol. Microbiol.">
        <title>The Global Catalogue of Microorganisms (GCM) 10K type strain sequencing project: providing services to taxonomists for standard genome sequencing and annotation.</title>
        <authorList>
            <consortium name="The Broad Institute Genomics Platform"/>
            <consortium name="The Broad Institute Genome Sequencing Center for Infectious Disease"/>
            <person name="Wu L."/>
            <person name="Ma J."/>
        </authorList>
    </citation>
    <scope>NUCLEOTIDE SEQUENCE [LARGE SCALE GENOMIC DNA]</scope>
    <source>
        <strain evidence="9">JCM 16961</strain>
    </source>
</reference>
<comment type="similarity">
    <text evidence="2">Belongs to the NlpA lipoprotein family.</text>
</comment>
<evidence type="ECO:0000256" key="6">
    <source>
        <dbReference type="ARBA" id="ARBA00023288"/>
    </source>
</evidence>
<keyword evidence="4" id="KW-0472">Membrane</keyword>
<feature type="chain" id="PRO_5045707036" evidence="7">
    <location>
        <begin position="30"/>
        <end position="277"/>
    </location>
</feature>
<protein>
    <submittedName>
        <fullName evidence="8">MetQ/NlpA family ABC transporter substrate-binding protein</fullName>
    </submittedName>
</protein>
<comment type="caution">
    <text evidence="8">The sequence shown here is derived from an EMBL/GenBank/DDBJ whole genome shotgun (WGS) entry which is preliminary data.</text>
</comment>